<evidence type="ECO:0000313" key="1">
    <source>
        <dbReference type="EMBL" id="SAK84027.1"/>
    </source>
</evidence>
<organism evidence="1 2">
    <name type="scientific">Caballeronia calidae</name>
    <dbReference type="NCBI Taxonomy" id="1777139"/>
    <lineage>
        <taxon>Bacteria</taxon>
        <taxon>Pseudomonadati</taxon>
        <taxon>Pseudomonadota</taxon>
        <taxon>Betaproteobacteria</taxon>
        <taxon>Burkholderiales</taxon>
        <taxon>Burkholderiaceae</taxon>
        <taxon>Caballeronia</taxon>
    </lineage>
</organism>
<name>A0A158CR06_9BURK</name>
<proteinExistence type="predicted"/>
<dbReference type="EMBL" id="FCOX02000022">
    <property type="protein sequence ID" value="SAK84027.1"/>
    <property type="molecule type" value="Genomic_DNA"/>
</dbReference>
<gene>
    <name evidence="1" type="ORF">AWB78_04184</name>
</gene>
<accession>A0A158CR06</accession>
<reference evidence="1" key="1">
    <citation type="submission" date="2016-01" db="EMBL/GenBank/DDBJ databases">
        <authorList>
            <person name="Peeters C."/>
        </authorList>
    </citation>
    <scope>NUCLEOTIDE SEQUENCE</scope>
    <source>
        <strain evidence="1">LMG 29321</strain>
    </source>
</reference>
<comment type="caution">
    <text evidence="1">The sequence shown here is derived from an EMBL/GenBank/DDBJ whole genome shotgun (WGS) entry which is preliminary data.</text>
</comment>
<evidence type="ECO:0000313" key="2">
    <source>
        <dbReference type="Proteomes" id="UP000071859"/>
    </source>
</evidence>
<sequence length="31" mass="3536">MNEGESRIPNEFVSFVEDQSGLPARAFFIFT</sequence>
<keyword evidence="2" id="KW-1185">Reference proteome</keyword>
<dbReference type="Proteomes" id="UP000071859">
    <property type="component" value="Unassembled WGS sequence"/>
</dbReference>
<dbReference type="AlphaFoldDB" id="A0A158CR06"/>
<protein>
    <submittedName>
        <fullName evidence="1">Uncharacterized protein</fullName>
    </submittedName>
</protein>